<evidence type="ECO:0000313" key="1">
    <source>
        <dbReference type="EMBL" id="NWJ47170.1"/>
    </source>
</evidence>
<dbReference type="AlphaFoldDB" id="A0A8T7M4Z1"/>
<dbReference type="RefSeq" id="WP_341470972.1">
    <property type="nucleotide sequence ID" value="NZ_CP128400.1"/>
</dbReference>
<evidence type="ECO:0000313" key="4">
    <source>
        <dbReference type="Proteomes" id="UP001431572"/>
    </source>
</evidence>
<dbReference type="Proteomes" id="UP001431572">
    <property type="component" value="Chromosome 2"/>
</dbReference>
<gene>
    <name evidence="1" type="ORF">HXX08_15015</name>
    <name evidence="2" type="ORF">OZ401_002674</name>
</gene>
<accession>A0A8T7M4Z1</accession>
<sequence length="108" mass="12177">MKVEAAKMHTGTLSDEIRRYSINCETANQNTGEALEILGDYDQYLLCWGGNTDTDCFKVVRRPDGYYIIPFGKEPDGFVYEELPSGPYATNTTAEQEAISRLKLVMCH</sequence>
<organism evidence="1 3">
    <name type="scientific">Candidatus Chlorohelix allophototropha</name>
    <dbReference type="NCBI Taxonomy" id="3003348"/>
    <lineage>
        <taxon>Bacteria</taxon>
        <taxon>Bacillati</taxon>
        <taxon>Chloroflexota</taxon>
        <taxon>Chloroflexia</taxon>
        <taxon>Candidatus Chloroheliales</taxon>
        <taxon>Candidatus Chloroheliaceae</taxon>
        <taxon>Candidatus Chlorohelix</taxon>
    </lineage>
</organism>
<dbReference type="EMBL" id="CP128400">
    <property type="protein sequence ID" value="WJW69081.1"/>
    <property type="molecule type" value="Genomic_DNA"/>
</dbReference>
<dbReference type="Proteomes" id="UP000521676">
    <property type="component" value="Unassembled WGS sequence"/>
</dbReference>
<proteinExistence type="predicted"/>
<protein>
    <submittedName>
        <fullName evidence="1">Uncharacterized protein</fullName>
    </submittedName>
</protein>
<dbReference type="EMBL" id="JACATZ010000003">
    <property type="protein sequence ID" value="NWJ47170.1"/>
    <property type="molecule type" value="Genomic_DNA"/>
</dbReference>
<reference evidence="1 3" key="1">
    <citation type="submission" date="2020-06" db="EMBL/GenBank/DDBJ databases">
        <title>Anoxygenic phototrophic Chloroflexota member uses a Type I reaction center.</title>
        <authorList>
            <person name="Tsuji J.M."/>
            <person name="Shaw N.A."/>
            <person name="Nagashima S."/>
            <person name="Venkiteswaran J."/>
            <person name="Schiff S.L."/>
            <person name="Hanada S."/>
            <person name="Tank M."/>
            <person name="Neufeld J.D."/>
        </authorList>
    </citation>
    <scope>NUCLEOTIDE SEQUENCE [LARGE SCALE GENOMIC DNA]</scope>
    <source>
        <strain evidence="1">L227-S17</strain>
    </source>
</reference>
<evidence type="ECO:0000313" key="2">
    <source>
        <dbReference type="EMBL" id="WJW69081.1"/>
    </source>
</evidence>
<evidence type="ECO:0000313" key="3">
    <source>
        <dbReference type="Proteomes" id="UP000521676"/>
    </source>
</evidence>
<reference evidence="2" key="2">
    <citation type="journal article" date="2024" name="Nature">
        <title>Anoxygenic phototroph of the Chloroflexota uses a type I reaction centre.</title>
        <authorList>
            <person name="Tsuji J.M."/>
            <person name="Shaw N.A."/>
            <person name="Nagashima S."/>
            <person name="Venkiteswaran J.J."/>
            <person name="Schiff S.L."/>
            <person name="Watanabe T."/>
            <person name="Fukui M."/>
            <person name="Hanada S."/>
            <person name="Tank M."/>
            <person name="Neufeld J.D."/>
        </authorList>
    </citation>
    <scope>NUCLEOTIDE SEQUENCE</scope>
    <source>
        <strain evidence="2">L227-S17</strain>
    </source>
</reference>
<keyword evidence="4" id="KW-1185">Reference proteome</keyword>
<name>A0A8T7M4Z1_9CHLR</name>